<accession>A0A5C5WA78</accession>
<protein>
    <submittedName>
        <fullName evidence="2">Uncharacterized protein</fullName>
    </submittedName>
</protein>
<evidence type="ECO:0000313" key="3">
    <source>
        <dbReference type="Proteomes" id="UP000318995"/>
    </source>
</evidence>
<dbReference type="EMBL" id="SJPH01000002">
    <property type="protein sequence ID" value="TWT47798.1"/>
    <property type="molecule type" value="Genomic_DNA"/>
</dbReference>
<dbReference type="AlphaFoldDB" id="A0A5C5WA78"/>
<organism evidence="2 3">
    <name type="scientific">Botrimarina hoheduenensis</name>
    <dbReference type="NCBI Taxonomy" id="2528000"/>
    <lineage>
        <taxon>Bacteria</taxon>
        <taxon>Pseudomonadati</taxon>
        <taxon>Planctomycetota</taxon>
        <taxon>Planctomycetia</taxon>
        <taxon>Pirellulales</taxon>
        <taxon>Lacipirellulaceae</taxon>
        <taxon>Botrimarina</taxon>
    </lineage>
</organism>
<proteinExistence type="predicted"/>
<name>A0A5C5WA78_9BACT</name>
<reference evidence="2 3" key="1">
    <citation type="submission" date="2019-02" db="EMBL/GenBank/DDBJ databases">
        <title>Deep-cultivation of Planctomycetes and their phenomic and genomic characterization uncovers novel biology.</title>
        <authorList>
            <person name="Wiegand S."/>
            <person name="Jogler M."/>
            <person name="Boedeker C."/>
            <person name="Pinto D."/>
            <person name="Vollmers J."/>
            <person name="Rivas-Marin E."/>
            <person name="Kohn T."/>
            <person name="Peeters S.H."/>
            <person name="Heuer A."/>
            <person name="Rast P."/>
            <person name="Oberbeckmann S."/>
            <person name="Bunk B."/>
            <person name="Jeske O."/>
            <person name="Meyerdierks A."/>
            <person name="Storesund J.E."/>
            <person name="Kallscheuer N."/>
            <person name="Luecker S."/>
            <person name="Lage O.M."/>
            <person name="Pohl T."/>
            <person name="Merkel B.J."/>
            <person name="Hornburger P."/>
            <person name="Mueller R.-W."/>
            <person name="Bruemmer F."/>
            <person name="Labrenz M."/>
            <person name="Spormann A.M."/>
            <person name="Op Den Camp H."/>
            <person name="Overmann J."/>
            <person name="Amann R."/>
            <person name="Jetten M.S.M."/>
            <person name="Mascher T."/>
            <person name="Medema M.H."/>
            <person name="Devos D.P."/>
            <person name="Kaster A.-K."/>
            <person name="Ovreas L."/>
            <person name="Rohde M."/>
            <person name="Galperin M.Y."/>
            <person name="Jogler C."/>
        </authorList>
    </citation>
    <scope>NUCLEOTIDE SEQUENCE [LARGE SCALE GENOMIC DNA]</scope>
    <source>
        <strain evidence="2 3">Pla111</strain>
    </source>
</reference>
<comment type="caution">
    <text evidence="2">The sequence shown here is derived from an EMBL/GenBank/DDBJ whole genome shotgun (WGS) entry which is preliminary data.</text>
</comment>
<keyword evidence="3" id="KW-1185">Reference proteome</keyword>
<gene>
    <name evidence="2" type="ORF">Pla111_14210</name>
</gene>
<sequence length="30" mass="3248">MSRGNKIPVPEAPEWPAEMSRKNARVGPAA</sequence>
<feature type="region of interest" description="Disordered" evidence="1">
    <location>
        <begin position="1"/>
        <end position="30"/>
    </location>
</feature>
<evidence type="ECO:0000256" key="1">
    <source>
        <dbReference type="SAM" id="MobiDB-lite"/>
    </source>
</evidence>
<dbReference type="Proteomes" id="UP000318995">
    <property type="component" value="Unassembled WGS sequence"/>
</dbReference>
<evidence type="ECO:0000313" key="2">
    <source>
        <dbReference type="EMBL" id="TWT47798.1"/>
    </source>
</evidence>